<accession>A0A1R2B437</accession>
<evidence type="ECO:0000256" key="1">
    <source>
        <dbReference type="SAM" id="Coils"/>
    </source>
</evidence>
<proteinExistence type="predicted"/>
<dbReference type="Gene3D" id="2.120.10.80">
    <property type="entry name" value="Kelch-type beta propeller"/>
    <property type="match status" value="1"/>
</dbReference>
<evidence type="ECO:0000313" key="3">
    <source>
        <dbReference type="Proteomes" id="UP000187209"/>
    </source>
</evidence>
<sequence>MNRCFEGDCNNPAVAKCSCRAEGFLSCASHAVTHLLSNGNHNLSPIVKKFKPQIKHRLNVAISTLLREVRLCQSEVNTEKKNAIYHIEVLANRALEDISKLEKYLEQEQKRIQDDIEAQEANYFDKILSEHLSVEEETKSFNIPFICSKLKYEQNFFCGDIYISIIKCFKSISGFNITNNQNSTEKSLFCHINNYTKGKNLINIYDLSKKHSETVSMDLGPGRMHLLCCNLPSGLIFCGGGRYHDDEYSNEFFIIDPYELIIVHKTTGMIVDDLSGCLYYNNYVYIFGSFVNKTYSSECTRFDINMKIFSRVAELPSPTTVSSSIFYDGNIILSAYSSNCVYVYCPVTNSYNKFMWSFRNNLTKNFLIYKEKIFLFYDGKILRKCGNGFDEWEQVNTFRMKPRGNIHESMQYNGKIIFRNGPNMFSMNPDTAVVECLLDIDHSKNCSE</sequence>
<protein>
    <submittedName>
        <fullName evidence="2">Uncharacterized protein</fullName>
    </submittedName>
</protein>
<comment type="caution">
    <text evidence="2">The sequence shown here is derived from an EMBL/GenBank/DDBJ whole genome shotgun (WGS) entry which is preliminary data.</text>
</comment>
<dbReference type="SUPFAM" id="SSF117281">
    <property type="entry name" value="Kelch motif"/>
    <property type="match status" value="1"/>
</dbReference>
<evidence type="ECO:0000313" key="2">
    <source>
        <dbReference type="EMBL" id="OMJ71532.1"/>
    </source>
</evidence>
<feature type="coiled-coil region" evidence="1">
    <location>
        <begin position="91"/>
        <end position="122"/>
    </location>
</feature>
<dbReference type="Proteomes" id="UP000187209">
    <property type="component" value="Unassembled WGS sequence"/>
</dbReference>
<keyword evidence="1" id="KW-0175">Coiled coil</keyword>
<dbReference type="InterPro" id="IPR015915">
    <property type="entry name" value="Kelch-typ_b-propeller"/>
</dbReference>
<name>A0A1R2B437_9CILI</name>
<dbReference type="AlphaFoldDB" id="A0A1R2B437"/>
<gene>
    <name evidence="2" type="ORF">SteCoe_30237</name>
</gene>
<dbReference type="EMBL" id="MPUH01000981">
    <property type="protein sequence ID" value="OMJ71532.1"/>
    <property type="molecule type" value="Genomic_DNA"/>
</dbReference>
<reference evidence="2 3" key="1">
    <citation type="submission" date="2016-11" db="EMBL/GenBank/DDBJ databases">
        <title>The macronuclear genome of Stentor coeruleus: a giant cell with tiny introns.</title>
        <authorList>
            <person name="Slabodnick M."/>
            <person name="Ruby J.G."/>
            <person name="Reiff S.B."/>
            <person name="Swart E.C."/>
            <person name="Gosai S."/>
            <person name="Prabakaran S."/>
            <person name="Witkowska E."/>
            <person name="Larue G.E."/>
            <person name="Fisher S."/>
            <person name="Freeman R.M."/>
            <person name="Gunawardena J."/>
            <person name="Chu W."/>
            <person name="Stover N.A."/>
            <person name="Gregory B.D."/>
            <person name="Nowacki M."/>
            <person name="Derisi J."/>
            <person name="Roy S.W."/>
            <person name="Marshall W.F."/>
            <person name="Sood P."/>
        </authorList>
    </citation>
    <scope>NUCLEOTIDE SEQUENCE [LARGE SCALE GENOMIC DNA]</scope>
    <source>
        <strain evidence="2">WM001</strain>
    </source>
</reference>
<keyword evidence="3" id="KW-1185">Reference proteome</keyword>
<organism evidence="2 3">
    <name type="scientific">Stentor coeruleus</name>
    <dbReference type="NCBI Taxonomy" id="5963"/>
    <lineage>
        <taxon>Eukaryota</taxon>
        <taxon>Sar</taxon>
        <taxon>Alveolata</taxon>
        <taxon>Ciliophora</taxon>
        <taxon>Postciliodesmatophora</taxon>
        <taxon>Heterotrichea</taxon>
        <taxon>Heterotrichida</taxon>
        <taxon>Stentoridae</taxon>
        <taxon>Stentor</taxon>
    </lineage>
</organism>